<dbReference type="AlphaFoldDB" id="A0A2M6WYD2"/>
<name>A0A2M6WYD2_9BACT</name>
<sequence length="278" mass="29497">MSEYLRAAGMAVALIALLLPRPSVFAAPLLNQPLEKSFGTLHSQEQGRPTSQRNNLQRTIGTDESVQLQQLRDPATAATLQAQVEDCSRAVTSKATQKFSTGSQPSTAPSASESQAAPVNAIICPAPADDTLPTRQPLRYNIRNWWTKARLALTIRQSAEENLLENQASDLRCAAANCISLNDRACADRAVADLQAAVDRYQQVVGAGQGDDFAACAMNITFTLADPAPDGNVPGPTSPTPIPGTRFQPIGNSTDIFGSSDTNPSSNSNPTPLPTDEP</sequence>
<proteinExistence type="predicted"/>
<dbReference type="Proteomes" id="UP000230731">
    <property type="component" value="Unassembled WGS sequence"/>
</dbReference>
<comment type="caution">
    <text evidence="2">The sequence shown here is derived from an EMBL/GenBank/DDBJ whole genome shotgun (WGS) entry which is preliminary data.</text>
</comment>
<evidence type="ECO:0000313" key="3">
    <source>
        <dbReference type="Proteomes" id="UP000230731"/>
    </source>
</evidence>
<evidence type="ECO:0000313" key="2">
    <source>
        <dbReference type="EMBL" id="PIT97776.1"/>
    </source>
</evidence>
<dbReference type="EMBL" id="PEZP01000045">
    <property type="protein sequence ID" value="PIT97776.1"/>
    <property type="molecule type" value="Genomic_DNA"/>
</dbReference>
<reference evidence="3" key="1">
    <citation type="submission" date="2017-09" db="EMBL/GenBank/DDBJ databases">
        <title>Depth-based differentiation of microbial function through sediment-hosted aquifers and enrichment of novel symbionts in the deep terrestrial subsurface.</title>
        <authorList>
            <person name="Probst A.J."/>
            <person name="Ladd B."/>
            <person name="Jarett J.K."/>
            <person name="Geller-Mcgrath D.E."/>
            <person name="Sieber C.M.K."/>
            <person name="Emerson J.B."/>
            <person name="Anantharaman K."/>
            <person name="Thomas B.C."/>
            <person name="Malmstrom R."/>
            <person name="Stieglmeier M."/>
            <person name="Klingl A."/>
            <person name="Woyke T."/>
            <person name="Ryan C.M."/>
            <person name="Banfield J.F."/>
        </authorList>
    </citation>
    <scope>NUCLEOTIDE SEQUENCE [LARGE SCALE GENOMIC DNA]</scope>
</reference>
<gene>
    <name evidence="2" type="ORF">COT71_04235</name>
</gene>
<organism evidence="2 3">
    <name type="scientific">Candidatus Andersenbacteria bacterium CG10_big_fil_rev_8_21_14_0_10_54_11</name>
    <dbReference type="NCBI Taxonomy" id="1974485"/>
    <lineage>
        <taxon>Bacteria</taxon>
        <taxon>Candidatus Anderseniibacteriota</taxon>
    </lineage>
</organism>
<accession>A0A2M6WYD2</accession>
<evidence type="ECO:0000256" key="1">
    <source>
        <dbReference type="SAM" id="MobiDB-lite"/>
    </source>
</evidence>
<feature type="region of interest" description="Disordered" evidence="1">
    <location>
        <begin position="226"/>
        <end position="278"/>
    </location>
</feature>
<protein>
    <submittedName>
        <fullName evidence="2">Uncharacterized protein</fullName>
    </submittedName>
</protein>
<feature type="compositionally biased region" description="Low complexity" evidence="1">
    <location>
        <begin position="259"/>
        <end position="270"/>
    </location>
</feature>